<reference evidence="1 2" key="1">
    <citation type="submission" date="2017-09" db="EMBL/GenBank/DDBJ databases">
        <title>WGS assembly of Aquilegia coerulea Goldsmith.</title>
        <authorList>
            <person name="Hodges S."/>
            <person name="Kramer E."/>
            <person name="Nordborg M."/>
            <person name="Tomkins J."/>
            <person name="Borevitz J."/>
            <person name="Derieg N."/>
            <person name="Yan J."/>
            <person name="Mihaltcheva S."/>
            <person name="Hayes R.D."/>
            <person name="Rokhsar D."/>
        </authorList>
    </citation>
    <scope>NUCLEOTIDE SEQUENCE [LARGE SCALE GENOMIC DNA]</scope>
    <source>
        <strain evidence="2">cv. Goldsmith</strain>
    </source>
</reference>
<proteinExistence type="predicted"/>
<dbReference type="Proteomes" id="UP000230069">
    <property type="component" value="Unassembled WGS sequence"/>
</dbReference>
<name>A0A2G5ESM2_AQUCA</name>
<sequence>MDTIFKMPNKDPKATLCYLICYVYNHYHHECLLTKYALRLWFQWHSKRLTVQFTEAYTSILTIENSAPLPNLYRWTLDP</sequence>
<evidence type="ECO:0000313" key="2">
    <source>
        <dbReference type="Proteomes" id="UP000230069"/>
    </source>
</evidence>
<dbReference type="AlphaFoldDB" id="A0A2G5ESM2"/>
<dbReference type="EMBL" id="KZ305022">
    <property type="protein sequence ID" value="PIA58734.1"/>
    <property type="molecule type" value="Genomic_DNA"/>
</dbReference>
<evidence type="ECO:0000313" key="1">
    <source>
        <dbReference type="EMBL" id="PIA58734.1"/>
    </source>
</evidence>
<keyword evidence="2" id="KW-1185">Reference proteome</keyword>
<accession>A0A2G5ESM2</accession>
<protein>
    <submittedName>
        <fullName evidence="1">Uncharacterized protein</fullName>
    </submittedName>
</protein>
<dbReference type="InParanoid" id="A0A2G5ESM2"/>
<gene>
    <name evidence="1" type="ORF">AQUCO_00500583v1</name>
</gene>
<organism evidence="1 2">
    <name type="scientific">Aquilegia coerulea</name>
    <name type="common">Rocky mountain columbine</name>
    <dbReference type="NCBI Taxonomy" id="218851"/>
    <lineage>
        <taxon>Eukaryota</taxon>
        <taxon>Viridiplantae</taxon>
        <taxon>Streptophyta</taxon>
        <taxon>Embryophyta</taxon>
        <taxon>Tracheophyta</taxon>
        <taxon>Spermatophyta</taxon>
        <taxon>Magnoliopsida</taxon>
        <taxon>Ranunculales</taxon>
        <taxon>Ranunculaceae</taxon>
        <taxon>Thalictroideae</taxon>
        <taxon>Aquilegia</taxon>
    </lineage>
</organism>